<feature type="compositionally biased region" description="Basic and acidic residues" evidence="2">
    <location>
        <begin position="1943"/>
        <end position="1962"/>
    </location>
</feature>
<dbReference type="InterPro" id="IPR007201">
    <property type="entry name" value="Mei2-like_Rrm_C"/>
</dbReference>
<keyword evidence="3" id="KW-1133">Transmembrane helix</keyword>
<feature type="region of interest" description="Disordered" evidence="2">
    <location>
        <begin position="1463"/>
        <end position="1485"/>
    </location>
</feature>
<dbReference type="InterPro" id="IPR012677">
    <property type="entry name" value="Nucleotide-bd_a/b_plait_sf"/>
</dbReference>
<reference evidence="5 6" key="1">
    <citation type="submission" date="2024-02" db="EMBL/GenBank/DDBJ databases">
        <authorList>
            <person name="Chen Y."/>
            <person name="Shah S."/>
            <person name="Dougan E. K."/>
            <person name="Thang M."/>
            <person name="Chan C."/>
        </authorList>
    </citation>
    <scope>NUCLEOTIDE SEQUENCE [LARGE SCALE GENOMIC DNA]</scope>
</reference>
<dbReference type="EMBL" id="CAXAMN010010890">
    <property type="protein sequence ID" value="CAK9033002.1"/>
    <property type="molecule type" value="Genomic_DNA"/>
</dbReference>
<dbReference type="PROSITE" id="PS50102">
    <property type="entry name" value="RRM"/>
    <property type="match status" value="1"/>
</dbReference>
<feature type="compositionally biased region" description="Pro residues" evidence="2">
    <location>
        <begin position="1928"/>
        <end position="1939"/>
    </location>
</feature>
<feature type="compositionally biased region" description="Basic and acidic residues" evidence="2">
    <location>
        <begin position="1649"/>
        <end position="1772"/>
    </location>
</feature>
<feature type="region of interest" description="Disordered" evidence="2">
    <location>
        <begin position="1649"/>
        <end position="1795"/>
    </location>
</feature>
<name>A0ABP0L2J5_9DINO</name>
<keyword evidence="3" id="KW-0812">Transmembrane</keyword>
<feature type="region of interest" description="Disordered" evidence="2">
    <location>
        <begin position="1925"/>
        <end position="1962"/>
    </location>
</feature>
<comment type="caution">
    <text evidence="5">The sequence shown here is derived from an EMBL/GenBank/DDBJ whole genome shotgun (WGS) entry which is preliminary data.</text>
</comment>
<organism evidence="5 6">
    <name type="scientific">Durusdinium trenchii</name>
    <dbReference type="NCBI Taxonomy" id="1381693"/>
    <lineage>
        <taxon>Eukaryota</taxon>
        <taxon>Sar</taxon>
        <taxon>Alveolata</taxon>
        <taxon>Dinophyceae</taxon>
        <taxon>Suessiales</taxon>
        <taxon>Symbiodiniaceae</taxon>
        <taxon>Durusdinium</taxon>
    </lineage>
</organism>
<feature type="transmembrane region" description="Helical" evidence="3">
    <location>
        <begin position="857"/>
        <end position="878"/>
    </location>
</feature>
<evidence type="ECO:0000313" key="5">
    <source>
        <dbReference type="EMBL" id="CAK9033002.1"/>
    </source>
</evidence>
<keyword evidence="3" id="KW-0472">Membrane</keyword>
<dbReference type="InterPro" id="IPR002656">
    <property type="entry name" value="Acyl_transf_3_dom"/>
</dbReference>
<dbReference type="CDD" id="cd12277">
    <property type="entry name" value="RRM3_MEI2_EAR1_like"/>
    <property type="match status" value="1"/>
</dbReference>
<feature type="transmembrane region" description="Helical" evidence="3">
    <location>
        <begin position="832"/>
        <end position="851"/>
    </location>
</feature>
<accession>A0ABP0L2J5</accession>
<dbReference type="Pfam" id="PF01757">
    <property type="entry name" value="Acyl_transf_3"/>
    <property type="match status" value="1"/>
</dbReference>
<feature type="region of interest" description="Disordered" evidence="2">
    <location>
        <begin position="382"/>
        <end position="407"/>
    </location>
</feature>
<feature type="transmembrane region" description="Helical" evidence="3">
    <location>
        <begin position="898"/>
        <end position="915"/>
    </location>
</feature>
<evidence type="ECO:0000313" key="6">
    <source>
        <dbReference type="Proteomes" id="UP001642484"/>
    </source>
</evidence>
<feature type="domain" description="RRM" evidence="4">
    <location>
        <begin position="1801"/>
        <end position="1889"/>
    </location>
</feature>
<evidence type="ECO:0000259" key="4">
    <source>
        <dbReference type="PROSITE" id="PS50102"/>
    </source>
</evidence>
<feature type="transmembrane region" description="Helical" evidence="3">
    <location>
        <begin position="671"/>
        <end position="702"/>
    </location>
</feature>
<feature type="transmembrane region" description="Helical" evidence="3">
    <location>
        <begin position="789"/>
        <end position="811"/>
    </location>
</feature>
<dbReference type="InterPro" id="IPR035979">
    <property type="entry name" value="RBD_domain_sf"/>
</dbReference>
<feature type="transmembrane region" description="Helical" evidence="3">
    <location>
        <begin position="714"/>
        <end position="735"/>
    </location>
</feature>
<feature type="transmembrane region" description="Helical" evidence="3">
    <location>
        <begin position="747"/>
        <end position="769"/>
    </location>
</feature>
<evidence type="ECO:0000256" key="1">
    <source>
        <dbReference type="PROSITE-ProRule" id="PRU00176"/>
    </source>
</evidence>
<evidence type="ECO:0000256" key="3">
    <source>
        <dbReference type="SAM" id="Phobius"/>
    </source>
</evidence>
<gene>
    <name evidence="5" type="ORF">CCMP2556_LOCUS18885</name>
</gene>
<dbReference type="Gene3D" id="3.30.70.330">
    <property type="match status" value="1"/>
</dbReference>
<feature type="transmembrane region" description="Helical" evidence="3">
    <location>
        <begin position="624"/>
        <end position="650"/>
    </location>
</feature>
<dbReference type="Pfam" id="PF04059">
    <property type="entry name" value="RRM_2"/>
    <property type="match status" value="1"/>
</dbReference>
<feature type="transmembrane region" description="Helical" evidence="3">
    <location>
        <begin position="950"/>
        <end position="972"/>
    </location>
</feature>
<keyword evidence="1" id="KW-0694">RNA-binding</keyword>
<proteinExistence type="predicted"/>
<dbReference type="Proteomes" id="UP001642484">
    <property type="component" value="Unassembled WGS sequence"/>
</dbReference>
<keyword evidence="6" id="KW-1185">Reference proteome</keyword>
<dbReference type="SUPFAM" id="SSF54928">
    <property type="entry name" value="RNA-binding domain, RBD"/>
    <property type="match status" value="1"/>
</dbReference>
<protein>
    <recommendedName>
        <fullName evidence="4">RRM domain-containing protein</fullName>
    </recommendedName>
</protein>
<evidence type="ECO:0000256" key="2">
    <source>
        <dbReference type="SAM" id="MobiDB-lite"/>
    </source>
</evidence>
<dbReference type="InterPro" id="IPR000504">
    <property type="entry name" value="RRM_dom"/>
</dbReference>
<feature type="compositionally biased region" description="Basic and acidic residues" evidence="2">
    <location>
        <begin position="1780"/>
        <end position="1795"/>
    </location>
</feature>
<sequence>MSTSVKLQYLSGEVLAVLEGLKDDDTLQTVKALGDTHLPPGVSIDSLLGDDSAVCSLSAPLSSAPGVGEKQLTVVTGEQPPERYVTLDNGGHPFLVSILSRNAEHSVSICCLKGDAGPDEASSPSGEVKKQKVGKWMWLHNYETQKPLFHERVKQVWVGKSPLNRMTRSSGGHGADFDGNSILVEKMDGDYIFVGHEVLSFKAPAKLVEHVSPVGNSSVPYPYAVDADGRHYLFIEKVVLDQIPTDAEHPDDPDPYTHYYEMKLDQCDFRLTCDGHKLSPYHAASGRLPAGAQCQKVSAEGTEELSPERVIELGRQMMKAHGLSFLEGLEVMADEEAMTTTTTTTTTSSTLSANRTDALRKKALELLHVAAAATAAEATKEAEAEKAKIDKAKAAEEDKKKTSKKEDEYKTIFDDQEKKHKKLHLHSHRSSAPSGNVFMAFQNMISSTYKDSYTAQWILVSLYFLLALLAVRYSSWLLKASRLDQWLDWLIPSLKVKDALPDSLPPWLELEELLMNVGGTVEELVKPGPLFVDDRVSTFSVCSPDSSVSVLEATDHALLPDSQDATLALPTLVPTSPTNADSAAHPAARDAPPTGPRFAFGVARYIASLHVVLGHLNARGLAPSSVYLCCWGYTWVPWFFMLSGFILCAAEMNKPRQEGPVEYVARRLVTIYPVYAFGLLLSACLTSAGPPCWVLVLQAWLLQAWVPTITEWGLQMQCWFLSCLVVYWAMFPFLFGMVHRMTMPQAILGMVLAVCVPILYLLIPDLFYGNASWYEYHSWGLMRNFEDSLVVMLKFHPMCYVHVFLLGMLLARFRILLHDIAGFKELPVIMDFLAPVGYLGLLLVFNVPMAAPPYAKLSARIFALLPLQAAVVLGLAGVEGLREPFLARFFARLNFLETYSYCVYVMQFICMKLWFGQEYDLSFFIFLIASATFVQVFVQKPSDKLWRLSPGQASWLVPAVMSLLLILLSLRWTGVPDHVLPDKVEGDGYMDIRLPLRLEAQDWSATGGGAFINPSLTLLEDGRLVVAARLHRRSSHLSHFHGGSLLEEIWISKILLGSVAMNNKSWKLLNRSGEMPEILLKLWDGLQMADGKPWIYPNMCYREKWLPQNRTMMRFVVTGPEDPKVFPLTRKGSCAESMAGCWVLRASSDFCHVNQSFCEAKCNSRWCSPHEVQVAFNSYTPKEGKSCDHRSVSQMFLASGIDVERPELVSQGQHLKCGQLDHSEKNWIPFEREGQTYVVYSMIPHLVRELKGTGSCGQQWRSIFPKLEEMQSHLLDAAIRGSASAIYLDAPNATARLPEPHYLALFHAADLKVRRYVHYAYRFAPKPPFQILQVSKPLPLQMLPPMPGAPPFAFASGILLREEQVILTYAAGDRESRALLMSLKQLDKYFEYDPACKVKNTFLEFAPVEDEAALRKRRSRSDGPLVVASKSPNASPLLQAVDETRQAVPIDEVDFEMLEEPAHQVDGDSPTHVPKTRKRTSSNGESVAQVAANMGNEPAYVVPTTPSPFLHSSFPPQVSSDFNGYNYMPEMGLPPACDEEENGEIDYSEVAMNGGYMQGMAFMSPEMCQENYMQGMFMPFWGQMGMDGQMAMDGQTIMSAEFQQELQRAAEMQAAEMQAFGGDAQEAELEQDYVEQVQEYLAPIEELRKEEEAEKPKGARAASKEVHSNGKSTEHEQHERSEAQTNGEKQKNWERDDSKWKDWNSWDWRDSSWQDGKHDWNESRDWRDRWDESRKDEKRKGKEGKGKSKAEEKGEKGAGKDVDKASKEKVESSKAGAGDSSKERKVPAIPYERPEGNEPYTTVMLRNIPNKYTREMLIKQLSIEFHGEFDFMYLPIDFKNKCNVGYGFINFRTQDSCERFIGLFHGVDVRKCLPGLNSKKIVEVTPARVQGLTENVRRLKNSPVMNQLVDHPEWMPLLFDEDGVDQPFPMPDQPLPPVKPRGRNREGHRGSTGSREGDASWT</sequence>
<feature type="transmembrane region" description="Helical" evidence="3">
    <location>
        <begin position="921"/>
        <end position="938"/>
    </location>
</feature>